<evidence type="ECO:0000313" key="3">
    <source>
        <dbReference type="EMBL" id="ANC78773.1"/>
    </source>
</evidence>
<gene>
    <name evidence="3" type="ORF">ABE65_018995</name>
</gene>
<dbReference type="Proteomes" id="UP000076623">
    <property type="component" value="Chromosome"/>
</dbReference>
<feature type="chain" id="PRO_5007815734" description="P68 RBP/TagC-like beta-propeller domain-containing protein" evidence="1">
    <location>
        <begin position="32"/>
        <end position="346"/>
    </location>
</feature>
<protein>
    <recommendedName>
        <fullName evidence="2">P68 RBP/TagC-like beta-propeller domain-containing protein</fullName>
    </recommendedName>
</protein>
<proteinExistence type="predicted"/>
<dbReference type="STRING" id="1221500.ABE65_018995"/>
<name>A0A160IQM7_9BACL</name>
<dbReference type="InterPro" id="IPR048799">
    <property type="entry name" value="P68_RBP_TagC-like_beta-prop"/>
</dbReference>
<keyword evidence="4" id="KW-1185">Reference proteome</keyword>
<feature type="domain" description="P68 RBP/TagC-like beta-propeller" evidence="2">
    <location>
        <begin position="61"/>
        <end position="332"/>
    </location>
</feature>
<feature type="signal peptide" evidence="1">
    <location>
        <begin position="1"/>
        <end position="31"/>
    </location>
</feature>
<evidence type="ECO:0000313" key="4">
    <source>
        <dbReference type="Proteomes" id="UP000076623"/>
    </source>
</evidence>
<dbReference type="EMBL" id="CP015378">
    <property type="protein sequence ID" value="ANC78773.1"/>
    <property type="molecule type" value="Genomic_DNA"/>
</dbReference>
<evidence type="ECO:0000256" key="1">
    <source>
        <dbReference type="SAM" id="SignalP"/>
    </source>
</evidence>
<evidence type="ECO:0000259" key="2">
    <source>
        <dbReference type="Pfam" id="PF21311"/>
    </source>
</evidence>
<accession>A0A160IQM7</accession>
<reference evidence="3 4" key="1">
    <citation type="submission" date="2016-04" db="EMBL/GenBank/DDBJ databases">
        <title>Complete genome sequence of Fictibacillus phosphorivorans G25-29, a strain toxic to nematodes.</title>
        <authorList>
            <person name="Zheng Z."/>
        </authorList>
    </citation>
    <scope>NUCLEOTIDE SEQUENCE [LARGE SCALE GENOMIC DNA]</scope>
    <source>
        <strain evidence="3 4">G25-29</strain>
    </source>
</reference>
<dbReference type="Pfam" id="PF21311">
    <property type="entry name" value="Phage_RBD_prop"/>
    <property type="match status" value="1"/>
</dbReference>
<dbReference type="RefSeq" id="WP_066398452.1">
    <property type="nucleotide sequence ID" value="NZ_CP015378.1"/>
</dbReference>
<keyword evidence="1" id="KW-0732">Signal</keyword>
<dbReference type="AlphaFoldDB" id="A0A160IQM7"/>
<sequence length="346" mass="37894">MNTWKTNVVKKSVGMITVLALSLSLSIPASAKQSVPHSKVFDLEAPAHELFRDKALHNGTVQQSFGFDDVNGHVYVMQLMAGGIQLPGEDAPVSGATRSLNGDLTLTKLDLYGNKLGYMYLKGFGHGVQMGIETEDGVPYIWSETDSVAEGKEGWGTQLSRFPFVDGAILTPDSASLEKHRLVEGADRTTVNIDSANNLLTMRYRVNGVFHFGVFSLDDIKEGRYEPVADVVQPSLGTFQGFASYGSFLYLLEGNAYGSNGSIAPIGNTYITVVNLENGEVVDRELFTGGQDLSFREPEGLGIRVPDIRHPHKAQLYVGFASNFTPNRLSNLLYIDELKPYSRFVK</sequence>
<dbReference type="KEGG" id="fpn:ABE65_018995"/>
<organism evidence="3 4">
    <name type="scientific">Fictibacillus phosphorivorans</name>
    <dbReference type="NCBI Taxonomy" id="1221500"/>
    <lineage>
        <taxon>Bacteria</taxon>
        <taxon>Bacillati</taxon>
        <taxon>Bacillota</taxon>
        <taxon>Bacilli</taxon>
        <taxon>Bacillales</taxon>
        <taxon>Fictibacillaceae</taxon>
        <taxon>Fictibacillus</taxon>
    </lineage>
</organism>